<evidence type="ECO:0000313" key="7">
    <source>
        <dbReference type="Proteomes" id="UP001477870"/>
    </source>
</evidence>
<feature type="transmembrane region" description="Helical" evidence="5">
    <location>
        <begin position="129"/>
        <end position="146"/>
    </location>
</feature>
<feature type="transmembrane region" description="Helical" evidence="5">
    <location>
        <begin position="229"/>
        <end position="248"/>
    </location>
</feature>
<keyword evidence="4 5" id="KW-0472">Membrane</keyword>
<reference evidence="6 7" key="1">
    <citation type="submission" date="2024-03" db="EMBL/GenBank/DDBJ databases">
        <title>Community enrichment and isolation of bacterial strains for fucoidan degradation.</title>
        <authorList>
            <person name="Sichert A."/>
        </authorList>
    </citation>
    <scope>NUCLEOTIDE SEQUENCE [LARGE SCALE GENOMIC DNA]</scope>
    <source>
        <strain evidence="6 7">AS62</strain>
    </source>
</reference>
<keyword evidence="7" id="KW-1185">Reference proteome</keyword>
<keyword evidence="3 5" id="KW-1133">Transmembrane helix</keyword>
<feature type="transmembrane region" description="Helical" evidence="5">
    <location>
        <begin position="12"/>
        <end position="33"/>
    </location>
</feature>
<evidence type="ECO:0000256" key="2">
    <source>
        <dbReference type="ARBA" id="ARBA00022692"/>
    </source>
</evidence>
<name>A0ABU9T676_9HYPH</name>
<evidence type="ECO:0008006" key="8">
    <source>
        <dbReference type="Google" id="ProtNLM"/>
    </source>
</evidence>
<protein>
    <recommendedName>
        <fullName evidence="8">ABC transmembrane type-1 domain-containing protein</fullName>
    </recommendedName>
</protein>
<evidence type="ECO:0000313" key="6">
    <source>
        <dbReference type="EMBL" id="MEM5501641.1"/>
    </source>
</evidence>
<feature type="transmembrane region" description="Helical" evidence="5">
    <location>
        <begin position="99"/>
        <end position="123"/>
    </location>
</feature>
<evidence type="ECO:0000256" key="3">
    <source>
        <dbReference type="ARBA" id="ARBA00022989"/>
    </source>
</evidence>
<evidence type="ECO:0000256" key="5">
    <source>
        <dbReference type="SAM" id="Phobius"/>
    </source>
</evidence>
<comment type="subcellular location">
    <subcellularLocation>
        <location evidence="1">Cell membrane</location>
        <topology evidence="1">Multi-pass membrane protein</topology>
    </subcellularLocation>
</comment>
<proteinExistence type="predicted"/>
<evidence type="ECO:0000256" key="1">
    <source>
        <dbReference type="ARBA" id="ARBA00004651"/>
    </source>
</evidence>
<feature type="transmembrane region" description="Helical" evidence="5">
    <location>
        <begin position="197"/>
        <end position="217"/>
    </location>
</feature>
<dbReference type="SUPFAM" id="SSF90123">
    <property type="entry name" value="ABC transporter transmembrane region"/>
    <property type="match status" value="1"/>
</dbReference>
<dbReference type="RefSeq" id="WP_342848103.1">
    <property type="nucleotide sequence ID" value="NZ_JBBMQO010000004.1"/>
</dbReference>
<gene>
    <name evidence="6" type="ORF">WNY59_08575</name>
</gene>
<dbReference type="Proteomes" id="UP001477870">
    <property type="component" value="Unassembled WGS sequence"/>
</dbReference>
<dbReference type="InterPro" id="IPR036640">
    <property type="entry name" value="ABC1_TM_sf"/>
</dbReference>
<dbReference type="EMBL" id="JBBMQO010000004">
    <property type="protein sequence ID" value="MEM5501641.1"/>
    <property type="molecule type" value="Genomic_DNA"/>
</dbReference>
<sequence>MYRNPTKVVHWDFWMFSALGLSIVSTGVNIYATNSLSQNQSFFDVAKSLLLISISLIVINYALEAISNYRELATDIRLRRTLAQSNDVKSSIINNDINISIGVIHFYAFVPGIVFSIIVYLIFIAMSSVHIFYVFILALILLYFPIKKYVDWRGEKIQLIRTQRNRLLDDYDYTSENYCKLIEGYSEVYRNFWKRDVSIGLVFVSLIALSIYCVYYFTPSSENRLATLAVYLLLVSQIRSLVLSLSLFQENKRSVSAVEAHIQKAIDGGVK</sequence>
<feature type="transmembrane region" description="Helical" evidence="5">
    <location>
        <begin position="45"/>
        <end position="63"/>
    </location>
</feature>
<comment type="caution">
    <text evidence="6">The sequence shown here is derived from an EMBL/GenBank/DDBJ whole genome shotgun (WGS) entry which is preliminary data.</text>
</comment>
<keyword evidence="2 5" id="KW-0812">Transmembrane</keyword>
<organism evidence="6 7">
    <name type="scientific">Ahrensia kielensis</name>
    <dbReference type="NCBI Taxonomy" id="76980"/>
    <lineage>
        <taxon>Bacteria</taxon>
        <taxon>Pseudomonadati</taxon>
        <taxon>Pseudomonadota</taxon>
        <taxon>Alphaproteobacteria</taxon>
        <taxon>Hyphomicrobiales</taxon>
        <taxon>Ahrensiaceae</taxon>
        <taxon>Ahrensia</taxon>
    </lineage>
</organism>
<evidence type="ECO:0000256" key="4">
    <source>
        <dbReference type="ARBA" id="ARBA00023136"/>
    </source>
</evidence>
<accession>A0ABU9T676</accession>